<evidence type="ECO:0000256" key="4">
    <source>
        <dbReference type="ARBA" id="ARBA00023163"/>
    </source>
</evidence>
<dbReference type="InterPro" id="IPR013324">
    <property type="entry name" value="RNA_pol_sigma_r3/r4-like"/>
</dbReference>
<dbReference type="SUPFAM" id="SSF88659">
    <property type="entry name" value="Sigma3 and sigma4 domains of RNA polymerase sigma factors"/>
    <property type="match status" value="1"/>
</dbReference>
<dbReference type="Pfam" id="PF08281">
    <property type="entry name" value="Sigma70_r4_2"/>
    <property type="match status" value="1"/>
</dbReference>
<name>A0A6J7GH98_9ZZZZ</name>
<dbReference type="GO" id="GO:0016987">
    <property type="term" value="F:sigma factor activity"/>
    <property type="evidence" value="ECO:0007669"/>
    <property type="project" value="UniProtKB-KW"/>
</dbReference>
<keyword evidence="3" id="KW-0731">Sigma factor</keyword>
<dbReference type="PANTHER" id="PTHR43133">
    <property type="entry name" value="RNA POLYMERASE ECF-TYPE SIGMA FACTO"/>
    <property type="match status" value="1"/>
</dbReference>
<evidence type="ECO:0000256" key="5">
    <source>
        <dbReference type="SAM" id="MobiDB-lite"/>
    </source>
</evidence>
<dbReference type="Gene3D" id="1.10.1740.10">
    <property type="match status" value="1"/>
</dbReference>
<evidence type="ECO:0000256" key="3">
    <source>
        <dbReference type="ARBA" id="ARBA00023082"/>
    </source>
</evidence>
<reference evidence="7" key="1">
    <citation type="submission" date="2020-05" db="EMBL/GenBank/DDBJ databases">
        <authorList>
            <person name="Chiriac C."/>
            <person name="Salcher M."/>
            <person name="Ghai R."/>
            <person name="Kavagutti S V."/>
        </authorList>
    </citation>
    <scope>NUCLEOTIDE SEQUENCE</scope>
</reference>
<dbReference type="GO" id="GO:0006352">
    <property type="term" value="P:DNA-templated transcription initiation"/>
    <property type="evidence" value="ECO:0007669"/>
    <property type="project" value="InterPro"/>
</dbReference>
<dbReference type="AlphaFoldDB" id="A0A6J7GH98"/>
<evidence type="ECO:0000256" key="2">
    <source>
        <dbReference type="ARBA" id="ARBA00023015"/>
    </source>
</evidence>
<accession>A0A6J7GH98</accession>
<organism evidence="7">
    <name type="scientific">freshwater metagenome</name>
    <dbReference type="NCBI Taxonomy" id="449393"/>
    <lineage>
        <taxon>unclassified sequences</taxon>
        <taxon>metagenomes</taxon>
        <taxon>ecological metagenomes</taxon>
    </lineage>
</organism>
<evidence type="ECO:0000259" key="6">
    <source>
        <dbReference type="Pfam" id="PF08281"/>
    </source>
</evidence>
<dbReference type="InterPro" id="IPR036388">
    <property type="entry name" value="WH-like_DNA-bd_sf"/>
</dbReference>
<dbReference type="GO" id="GO:0003677">
    <property type="term" value="F:DNA binding"/>
    <property type="evidence" value="ECO:0007669"/>
    <property type="project" value="InterPro"/>
</dbReference>
<dbReference type="InterPro" id="IPR013325">
    <property type="entry name" value="RNA_pol_sigma_r2"/>
</dbReference>
<dbReference type="InterPro" id="IPR014284">
    <property type="entry name" value="RNA_pol_sigma-70_dom"/>
</dbReference>
<keyword evidence="2" id="KW-0805">Transcription regulation</keyword>
<feature type="region of interest" description="Disordered" evidence="5">
    <location>
        <begin position="164"/>
        <end position="183"/>
    </location>
</feature>
<proteinExistence type="inferred from homology"/>
<evidence type="ECO:0000256" key="1">
    <source>
        <dbReference type="ARBA" id="ARBA00010641"/>
    </source>
</evidence>
<comment type="similarity">
    <text evidence="1">Belongs to the sigma-70 factor family. ECF subfamily.</text>
</comment>
<dbReference type="InterPro" id="IPR039425">
    <property type="entry name" value="RNA_pol_sigma-70-like"/>
</dbReference>
<dbReference type="EMBL" id="CAFBMQ010000077">
    <property type="protein sequence ID" value="CAB4907727.1"/>
    <property type="molecule type" value="Genomic_DNA"/>
</dbReference>
<feature type="domain" description="RNA polymerase sigma factor 70 region 4 type 2" evidence="6">
    <location>
        <begin position="112"/>
        <end position="162"/>
    </location>
</feature>
<sequence>MRTAPDQRRADLERVVRTVVEPVRRYLHRRTDAATADDVLGETLVVLWRRLDDVPADPVPWAIGIARLQLANAERGRHRRGRLALRFGRTEPTAVPDPTEPVAGRLDDVAVVRAALGRLRPADAELLRLVTWDELTTGQVAELLGITTNAVAIRLHRARGRLREELGRPGARPDTGQRGEGTP</sequence>
<dbReference type="Gene3D" id="1.10.10.10">
    <property type="entry name" value="Winged helix-like DNA-binding domain superfamily/Winged helix DNA-binding domain"/>
    <property type="match status" value="1"/>
</dbReference>
<dbReference type="NCBIfam" id="TIGR02937">
    <property type="entry name" value="sigma70-ECF"/>
    <property type="match status" value="1"/>
</dbReference>
<gene>
    <name evidence="7" type="ORF">UFOPK3609_00649</name>
</gene>
<dbReference type="InterPro" id="IPR013249">
    <property type="entry name" value="RNA_pol_sigma70_r4_t2"/>
</dbReference>
<protein>
    <submittedName>
        <fullName evidence="7">Unannotated protein</fullName>
    </submittedName>
</protein>
<keyword evidence="4" id="KW-0804">Transcription</keyword>
<dbReference type="PANTHER" id="PTHR43133:SF25">
    <property type="entry name" value="RNA POLYMERASE SIGMA FACTOR RFAY-RELATED"/>
    <property type="match status" value="1"/>
</dbReference>
<evidence type="ECO:0000313" key="7">
    <source>
        <dbReference type="EMBL" id="CAB4907727.1"/>
    </source>
</evidence>
<dbReference type="SUPFAM" id="SSF88946">
    <property type="entry name" value="Sigma2 domain of RNA polymerase sigma factors"/>
    <property type="match status" value="1"/>
</dbReference>